<keyword evidence="2" id="KW-1185">Reference proteome</keyword>
<dbReference type="OrthoDB" id="7592047at2"/>
<sequence>MGKLSDWFFGPLETKSETITPHSEAYVEDRMLSMDAGGFTSVAYACAQIISQGLALPPAYVQRVTGTGREFATKHPLYNLLNAKPNRTQCSYEFREVMGWQAALHGNAYAWINRARNGEVLELVPLDHSEVSRIDPVELGAAPTFNVGGRTYDTRNIWHFKGPSAHRRGGLVTSAEARRAITLMSVAESFGTDLFANRAALEGIMSIDGAASKEQLDQLRTQMRERHTGAGKRGRTAFIPAPVKYQALSATATDSQWLETRRYQIEEICRYFRVSPTKVFHTLGSQSYSSVEQAHIAHDQDTDAHWHARFAQSATNNLLSDSDRAAGYSVVIDNRDYLRGTANERADYYNKGLTGGWLTQNEAREAEGYALSNDPDANRLRPAANLFGSVAPANKKTPEPK</sequence>
<dbReference type="EMBL" id="OBMI01000002">
    <property type="protein sequence ID" value="SOB86760.1"/>
    <property type="molecule type" value="Genomic_DNA"/>
</dbReference>
<evidence type="ECO:0000313" key="2">
    <source>
        <dbReference type="Proteomes" id="UP000219494"/>
    </source>
</evidence>
<dbReference type="InterPro" id="IPR006944">
    <property type="entry name" value="Phage/GTA_portal"/>
</dbReference>
<name>A0A285QXR7_9SPHN</name>
<gene>
    <name evidence="1" type="ORF">SAMN06297144_1869</name>
</gene>
<proteinExistence type="predicted"/>
<dbReference type="AlphaFoldDB" id="A0A285QXR7"/>
<dbReference type="Pfam" id="PF04860">
    <property type="entry name" value="Phage_portal"/>
    <property type="match status" value="1"/>
</dbReference>
<dbReference type="NCBIfam" id="TIGR01537">
    <property type="entry name" value="portal_HK97"/>
    <property type="match status" value="1"/>
</dbReference>
<dbReference type="InterPro" id="IPR006427">
    <property type="entry name" value="Portal_HK97"/>
</dbReference>
<accession>A0A285QXR7</accession>
<reference evidence="1 2" key="1">
    <citation type="submission" date="2017-07" db="EMBL/GenBank/DDBJ databases">
        <authorList>
            <person name="Sun Z.S."/>
            <person name="Albrecht U."/>
            <person name="Echele G."/>
            <person name="Lee C.C."/>
        </authorList>
    </citation>
    <scope>NUCLEOTIDE SEQUENCE [LARGE SCALE GENOMIC DNA]</scope>
    <source>
        <strain evidence="1 2">CGMCC 1.12672</strain>
    </source>
</reference>
<evidence type="ECO:0000313" key="1">
    <source>
        <dbReference type="EMBL" id="SOB86760.1"/>
    </source>
</evidence>
<protein>
    <submittedName>
        <fullName evidence="1">Phage portal protein, HK97 family</fullName>
    </submittedName>
</protein>
<organism evidence="1 2">
    <name type="scientific">Sphingomonas guangdongensis</name>
    <dbReference type="NCBI Taxonomy" id="1141890"/>
    <lineage>
        <taxon>Bacteria</taxon>
        <taxon>Pseudomonadati</taxon>
        <taxon>Pseudomonadota</taxon>
        <taxon>Alphaproteobacteria</taxon>
        <taxon>Sphingomonadales</taxon>
        <taxon>Sphingomonadaceae</taxon>
        <taxon>Sphingomonas</taxon>
    </lineage>
</organism>
<dbReference type="RefSeq" id="WP_097063749.1">
    <property type="nucleotide sequence ID" value="NZ_OBMI01000002.1"/>
</dbReference>
<dbReference type="Proteomes" id="UP000219494">
    <property type="component" value="Unassembled WGS sequence"/>
</dbReference>